<organism evidence="1">
    <name type="scientific">marine sediment metagenome</name>
    <dbReference type="NCBI Taxonomy" id="412755"/>
    <lineage>
        <taxon>unclassified sequences</taxon>
        <taxon>metagenomes</taxon>
        <taxon>ecological metagenomes</taxon>
    </lineage>
</organism>
<comment type="caution">
    <text evidence="1">The sequence shown here is derived from an EMBL/GenBank/DDBJ whole genome shotgun (WGS) entry which is preliminary data.</text>
</comment>
<proteinExistence type="predicted"/>
<dbReference type="EMBL" id="BARU01040741">
    <property type="protein sequence ID" value="GAH80916.1"/>
    <property type="molecule type" value="Genomic_DNA"/>
</dbReference>
<sequence>MSISGISKKELEELKKLNESRTITAWQELFYADGNALIESDAGFLHWVFINLFKLIAAYEFKVKELEAVKKENEGLREAATYLSSSSFFASHHSCCAFL</sequence>
<protein>
    <submittedName>
        <fullName evidence="1">Uncharacterized protein</fullName>
    </submittedName>
</protein>
<gene>
    <name evidence="1" type="ORF">S03H2_62941</name>
</gene>
<evidence type="ECO:0000313" key="1">
    <source>
        <dbReference type="EMBL" id="GAH80916.1"/>
    </source>
</evidence>
<reference evidence="1" key="1">
    <citation type="journal article" date="2014" name="Front. Microbiol.">
        <title>High frequency of phylogenetically diverse reductive dehalogenase-homologous genes in deep subseafloor sedimentary metagenomes.</title>
        <authorList>
            <person name="Kawai M."/>
            <person name="Futagami T."/>
            <person name="Toyoda A."/>
            <person name="Takaki Y."/>
            <person name="Nishi S."/>
            <person name="Hori S."/>
            <person name="Arai W."/>
            <person name="Tsubouchi T."/>
            <person name="Morono Y."/>
            <person name="Uchiyama I."/>
            <person name="Ito T."/>
            <person name="Fujiyama A."/>
            <person name="Inagaki F."/>
            <person name="Takami H."/>
        </authorList>
    </citation>
    <scope>NUCLEOTIDE SEQUENCE</scope>
    <source>
        <strain evidence="1">Expedition CK06-06</strain>
    </source>
</reference>
<name>X1IER0_9ZZZZ</name>
<dbReference type="AlphaFoldDB" id="X1IER0"/>
<accession>X1IER0</accession>